<feature type="chain" id="PRO_5047043851" description="Cyanophycinase" evidence="5">
    <location>
        <begin position="25"/>
        <end position="417"/>
    </location>
</feature>
<comment type="similarity">
    <text evidence="1">Belongs to the peptidase S51 family.</text>
</comment>
<evidence type="ECO:0000256" key="3">
    <source>
        <dbReference type="ARBA" id="ARBA00022801"/>
    </source>
</evidence>
<dbReference type="PANTHER" id="PTHR36175:SF1">
    <property type="entry name" value="CYANOPHYCINASE"/>
    <property type="match status" value="1"/>
</dbReference>
<dbReference type="RefSeq" id="WP_344923505.1">
    <property type="nucleotide sequence ID" value="NZ_BAABAQ010000025.1"/>
</dbReference>
<feature type="signal peptide" evidence="5">
    <location>
        <begin position="1"/>
        <end position="24"/>
    </location>
</feature>
<dbReference type="PANTHER" id="PTHR36175">
    <property type="entry name" value="CYANOPHYCINASE"/>
    <property type="match status" value="1"/>
</dbReference>
<evidence type="ECO:0000256" key="2">
    <source>
        <dbReference type="ARBA" id="ARBA00022670"/>
    </source>
</evidence>
<evidence type="ECO:0000256" key="5">
    <source>
        <dbReference type="SAM" id="SignalP"/>
    </source>
</evidence>
<keyword evidence="2" id="KW-0645">Protease</keyword>
<evidence type="ECO:0000256" key="1">
    <source>
        <dbReference type="ARBA" id="ARBA00006534"/>
    </source>
</evidence>
<evidence type="ECO:0000313" key="7">
    <source>
        <dbReference type="Proteomes" id="UP001501251"/>
    </source>
</evidence>
<accession>A0ABP8BN35</accession>
<dbReference type="InterPro" id="IPR006311">
    <property type="entry name" value="TAT_signal"/>
</dbReference>
<evidence type="ECO:0008006" key="8">
    <source>
        <dbReference type="Google" id="ProtNLM"/>
    </source>
</evidence>
<evidence type="ECO:0000256" key="4">
    <source>
        <dbReference type="ARBA" id="ARBA00022825"/>
    </source>
</evidence>
<keyword evidence="7" id="KW-1185">Reference proteome</keyword>
<keyword evidence="4" id="KW-0720">Serine protease</keyword>
<dbReference type="Pfam" id="PF03575">
    <property type="entry name" value="Peptidase_S51"/>
    <property type="match status" value="1"/>
</dbReference>
<dbReference type="InterPro" id="IPR005320">
    <property type="entry name" value="Peptidase_S51"/>
</dbReference>
<dbReference type="PROSITE" id="PS51318">
    <property type="entry name" value="TAT"/>
    <property type="match status" value="1"/>
</dbReference>
<dbReference type="CDD" id="cd03145">
    <property type="entry name" value="GAT1_cyanophycinase"/>
    <property type="match status" value="1"/>
</dbReference>
<dbReference type="Gene3D" id="3.40.50.880">
    <property type="match status" value="1"/>
</dbReference>
<dbReference type="Proteomes" id="UP001501251">
    <property type="component" value="Unassembled WGS sequence"/>
</dbReference>
<proteinExistence type="inferred from homology"/>
<sequence length="417" mass="43939">MIPLPTRRATLALLAAVTAATVSAAAPAIASVTAPAAAPAGSAASGGTLVLVGGSLDDDNDEIYGEIVSRAGGDQARFGVITAASLPPSQEPDGNNSASNGVFYSDLLKRHGAGSAEWLPIDLDHPTAADSPELAAKVRSMTGFFFGGGDQYRYVRLLLRDGRDSPVLAAIRERLARGALVAGTSAGAQIQAGEDMVTGGESYQGLRDGARAGYFDDATVLGYLPGGGFGFFRHGLLDTHFSVYGRQGRAVRLASDTGNRRVFGLDENTALLVTGVGMGRERLRVIGEHGVSVLDLARSRTTRPWSIRDVRWSHLTRGDRWTPYGVQIAPGKLPARGENRTARPASQDIFDSADGSGDGYELFEAAQDLATAWRSRSATGFTLETGPRFAVTLTKDKDFRAYAGGSFTGLRMDIRTG</sequence>
<keyword evidence="5" id="KW-0732">Signal</keyword>
<dbReference type="EMBL" id="BAABAQ010000025">
    <property type="protein sequence ID" value="GAA4210898.1"/>
    <property type="molecule type" value="Genomic_DNA"/>
</dbReference>
<keyword evidence="3" id="KW-0378">Hydrolase</keyword>
<evidence type="ECO:0000313" key="6">
    <source>
        <dbReference type="EMBL" id="GAA4210898.1"/>
    </source>
</evidence>
<comment type="caution">
    <text evidence="6">The sequence shown here is derived from an EMBL/GenBank/DDBJ whole genome shotgun (WGS) entry which is preliminary data.</text>
</comment>
<dbReference type="SUPFAM" id="SSF52317">
    <property type="entry name" value="Class I glutamine amidotransferase-like"/>
    <property type="match status" value="1"/>
</dbReference>
<reference evidence="7" key="1">
    <citation type="journal article" date="2019" name="Int. J. Syst. Evol. Microbiol.">
        <title>The Global Catalogue of Microorganisms (GCM) 10K type strain sequencing project: providing services to taxonomists for standard genome sequencing and annotation.</title>
        <authorList>
            <consortium name="The Broad Institute Genomics Platform"/>
            <consortium name="The Broad Institute Genome Sequencing Center for Infectious Disease"/>
            <person name="Wu L."/>
            <person name="Ma J."/>
        </authorList>
    </citation>
    <scope>NUCLEOTIDE SEQUENCE [LARGE SCALE GENOMIC DNA]</scope>
    <source>
        <strain evidence="7">JCM 17388</strain>
    </source>
</reference>
<dbReference type="InterPro" id="IPR029062">
    <property type="entry name" value="Class_I_gatase-like"/>
</dbReference>
<gene>
    <name evidence="6" type="ORF">GCM10022252_79340</name>
</gene>
<protein>
    <recommendedName>
        <fullName evidence="8">Cyanophycinase</fullName>
    </recommendedName>
</protein>
<organism evidence="6 7">
    <name type="scientific">Streptosporangium oxazolinicum</name>
    <dbReference type="NCBI Taxonomy" id="909287"/>
    <lineage>
        <taxon>Bacteria</taxon>
        <taxon>Bacillati</taxon>
        <taxon>Actinomycetota</taxon>
        <taxon>Actinomycetes</taxon>
        <taxon>Streptosporangiales</taxon>
        <taxon>Streptosporangiaceae</taxon>
        <taxon>Streptosporangium</taxon>
    </lineage>
</organism>
<name>A0ABP8BN35_9ACTN</name>